<protein>
    <recommendedName>
        <fullName evidence="2">C2H2-type domain-containing protein</fullName>
    </recommendedName>
</protein>
<dbReference type="AlphaFoldDB" id="M2Q517"/>
<evidence type="ECO:0000259" key="2">
    <source>
        <dbReference type="PROSITE" id="PS50157"/>
    </source>
</evidence>
<accession>M2Q517</accession>
<dbReference type="InterPro" id="IPR036236">
    <property type="entry name" value="Znf_C2H2_sf"/>
</dbReference>
<proteinExistence type="predicted"/>
<dbReference type="InterPro" id="IPR013087">
    <property type="entry name" value="Znf_C2H2_type"/>
</dbReference>
<dbReference type="GO" id="GO:0008270">
    <property type="term" value="F:zinc ion binding"/>
    <property type="evidence" value="ECO:0007669"/>
    <property type="project" value="UniProtKB-KW"/>
</dbReference>
<keyword evidence="1" id="KW-0479">Metal-binding</keyword>
<dbReference type="EMBL" id="KB445814">
    <property type="protein sequence ID" value="EMD31893.1"/>
    <property type="molecule type" value="Genomic_DNA"/>
</dbReference>
<organism evidence="3 4">
    <name type="scientific">Ceriporiopsis subvermispora (strain B)</name>
    <name type="common">White-rot fungus</name>
    <name type="synonym">Gelatoporia subvermispora</name>
    <dbReference type="NCBI Taxonomy" id="914234"/>
    <lineage>
        <taxon>Eukaryota</taxon>
        <taxon>Fungi</taxon>
        <taxon>Dikarya</taxon>
        <taxon>Basidiomycota</taxon>
        <taxon>Agaricomycotina</taxon>
        <taxon>Agaricomycetes</taxon>
        <taxon>Polyporales</taxon>
        <taxon>Gelatoporiaceae</taxon>
        <taxon>Gelatoporia</taxon>
    </lineage>
</organism>
<evidence type="ECO:0000313" key="3">
    <source>
        <dbReference type="EMBL" id="EMD31893.1"/>
    </source>
</evidence>
<dbReference type="OrthoDB" id="2799176at2759"/>
<dbReference type="SUPFAM" id="SSF57667">
    <property type="entry name" value="beta-beta-alpha zinc fingers"/>
    <property type="match status" value="1"/>
</dbReference>
<reference evidence="3 4" key="1">
    <citation type="journal article" date="2012" name="Proc. Natl. Acad. Sci. U.S.A.">
        <title>Comparative genomics of Ceriporiopsis subvermispora and Phanerochaete chrysosporium provide insight into selective ligninolysis.</title>
        <authorList>
            <person name="Fernandez-Fueyo E."/>
            <person name="Ruiz-Duenas F.J."/>
            <person name="Ferreira P."/>
            <person name="Floudas D."/>
            <person name="Hibbett D.S."/>
            <person name="Canessa P."/>
            <person name="Larrondo L.F."/>
            <person name="James T.Y."/>
            <person name="Seelenfreund D."/>
            <person name="Lobos S."/>
            <person name="Polanco R."/>
            <person name="Tello M."/>
            <person name="Honda Y."/>
            <person name="Watanabe T."/>
            <person name="Watanabe T."/>
            <person name="Ryu J.S."/>
            <person name="Kubicek C.P."/>
            <person name="Schmoll M."/>
            <person name="Gaskell J."/>
            <person name="Hammel K.E."/>
            <person name="St John F.J."/>
            <person name="Vanden Wymelenberg A."/>
            <person name="Sabat G."/>
            <person name="Splinter BonDurant S."/>
            <person name="Syed K."/>
            <person name="Yadav J.S."/>
            <person name="Doddapaneni H."/>
            <person name="Subramanian V."/>
            <person name="Lavin J.L."/>
            <person name="Oguiza J.A."/>
            <person name="Perez G."/>
            <person name="Pisabarro A.G."/>
            <person name="Ramirez L."/>
            <person name="Santoyo F."/>
            <person name="Master E."/>
            <person name="Coutinho P.M."/>
            <person name="Henrissat B."/>
            <person name="Lombard V."/>
            <person name="Magnuson J.K."/>
            <person name="Kuees U."/>
            <person name="Hori C."/>
            <person name="Igarashi K."/>
            <person name="Samejima M."/>
            <person name="Held B.W."/>
            <person name="Barry K.W."/>
            <person name="LaButti K.M."/>
            <person name="Lapidus A."/>
            <person name="Lindquist E.A."/>
            <person name="Lucas S.M."/>
            <person name="Riley R."/>
            <person name="Salamov A.A."/>
            <person name="Hoffmeister D."/>
            <person name="Schwenk D."/>
            <person name="Hadar Y."/>
            <person name="Yarden O."/>
            <person name="de Vries R.P."/>
            <person name="Wiebenga A."/>
            <person name="Stenlid J."/>
            <person name="Eastwood D."/>
            <person name="Grigoriev I.V."/>
            <person name="Berka R.M."/>
            <person name="Blanchette R.A."/>
            <person name="Kersten P."/>
            <person name="Martinez A.T."/>
            <person name="Vicuna R."/>
            <person name="Cullen D."/>
        </authorList>
    </citation>
    <scope>NUCLEOTIDE SEQUENCE [LARGE SCALE GENOMIC DNA]</scope>
    <source>
        <strain evidence="3 4">B</strain>
    </source>
</reference>
<dbReference type="HOGENOM" id="CLU_1239986_0_0_1"/>
<evidence type="ECO:0000313" key="4">
    <source>
        <dbReference type="Proteomes" id="UP000016930"/>
    </source>
</evidence>
<feature type="domain" description="C2H2-type" evidence="2">
    <location>
        <begin position="191"/>
        <end position="218"/>
    </location>
</feature>
<dbReference type="PROSITE" id="PS50157">
    <property type="entry name" value="ZINC_FINGER_C2H2_2"/>
    <property type="match status" value="1"/>
</dbReference>
<gene>
    <name evidence="3" type="ORF">CERSUDRAFT_127068</name>
</gene>
<dbReference type="Proteomes" id="UP000016930">
    <property type="component" value="Unassembled WGS sequence"/>
</dbReference>
<dbReference type="Gene3D" id="3.30.160.60">
    <property type="entry name" value="Classic Zinc Finger"/>
    <property type="match status" value="1"/>
</dbReference>
<evidence type="ECO:0000256" key="1">
    <source>
        <dbReference type="PROSITE-ProRule" id="PRU00042"/>
    </source>
</evidence>
<keyword evidence="1" id="KW-0863">Zinc-finger</keyword>
<keyword evidence="4" id="KW-1185">Reference proteome</keyword>
<dbReference type="PROSITE" id="PS00028">
    <property type="entry name" value="ZINC_FINGER_C2H2_1"/>
    <property type="match status" value="1"/>
</dbReference>
<name>M2Q517_CERS8</name>
<keyword evidence="1" id="KW-0862">Zinc</keyword>
<sequence>MDFNHTVVTHGSGEQWMNEFDYYLDMIRQYFPEDSNDLVNSNNRGDRIIPNDWAYVDDAPEMEEINDREIDVLVGAQHRDGPVAHHHNLPVLDICPNCDIEGPAKLRHSAGRSQSGESKQPMTTCANGHDSTSFRCTCHNSDLSDIITESDVRIHLKDMHDISIASNKSIDGKSRSIIRHIWSTHLKQTMMRCRECGKPYARRDSLLRHLREQHGTSPDNGWP</sequence>